<organism evidence="2 3">
    <name type="scientific">Buttiauxella brennerae ATCC 51605</name>
    <dbReference type="NCBI Taxonomy" id="1354251"/>
    <lineage>
        <taxon>Bacteria</taxon>
        <taxon>Pseudomonadati</taxon>
        <taxon>Pseudomonadota</taxon>
        <taxon>Gammaproteobacteria</taxon>
        <taxon>Enterobacterales</taxon>
        <taxon>Enterobacteriaceae</taxon>
        <taxon>Buttiauxella</taxon>
    </lineage>
</organism>
<dbReference type="PATRIC" id="fig|1354251.4.peg.4398"/>
<comment type="caution">
    <text evidence="2">The sequence shown here is derived from an EMBL/GenBank/DDBJ whole genome shotgun (WGS) entry which is preliminary data.</text>
</comment>
<proteinExistence type="predicted"/>
<name>A0A1B7IEL6_9ENTR</name>
<dbReference type="EMBL" id="LXER01000040">
    <property type="protein sequence ID" value="OAT27733.1"/>
    <property type="molecule type" value="Genomic_DNA"/>
</dbReference>
<feature type="domain" description="IprA winged helix-turn-helix" evidence="1">
    <location>
        <begin position="2"/>
        <end position="53"/>
    </location>
</feature>
<dbReference type="Pfam" id="PF15977">
    <property type="entry name" value="HTH_46"/>
    <property type="match status" value="1"/>
</dbReference>
<evidence type="ECO:0000313" key="2">
    <source>
        <dbReference type="EMBL" id="OAT27733.1"/>
    </source>
</evidence>
<dbReference type="AlphaFoldDB" id="A0A1B7IEL6"/>
<gene>
    <name evidence="2" type="ORF">M975_4288</name>
</gene>
<accession>A0A1B7IEL6</accession>
<sequence length="58" mass="6532">MNEPKLLRESLPAEKYIRSKTGISRSGTMRILSEMKAGGSIKMENGMLKSIDKVYDIK</sequence>
<reference evidence="2 3" key="1">
    <citation type="submission" date="2016-04" db="EMBL/GenBank/DDBJ databases">
        <title>ATOL: Assembling a taxonomically balanced genome-scale reconstruction of the evolutionary history of the Enterobacteriaceae.</title>
        <authorList>
            <person name="Plunkett G.III."/>
            <person name="Neeno-Eckwall E.C."/>
            <person name="Glasner J.D."/>
            <person name="Perna N.T."/>
        </authorList>
    </citation>
    <scope>NUCLEOTIDE SEQUENCE [LARGE SCALE GENOMIC DNA]</scope>
    <source>
        <strain evidence="2 3">ATCC 51605</strain>
    </source>
</reference>
<keyword evidence="3" id="KW-1185">Reference proteome</keyword>
<protein>
    <recommendedName>
        <fullName evidence="1">IprA winged helix-turn-helix domain-containing protein</fullName>
    </recommendedName>
</protein>
<evidence type="ECO:0000259" key="1">
    <source>
        <dbReference type="Pfam" id="PF15977"/>
    </source>
</evidence>
<dbReference type="Proteomes" id="UP000078410">
    <property type="component" value="Unassembled WGS sequence"/>
</dbReference>
<evidence type="ECO:0000313" key="3">
    <source>
        <dbReference type="Proteomes" id="UP000078410"/>
    </source>
</evidence>
<dbReference type="InterPro" id="IPR041687">
    <property type="entry name" value="HTH_46"/>
</dbReference>